<accession>A0A1H7GDL9</accession>
<proteinExistence type="predicted"/>
<evidence type="ECO:0000313" key="3">
    <source>
        <dbReference type="Proteomes" id="UP000199283"/>
    </source>
</evidence>
<dbReference type="EMBL" id="FNZQ01000001">
    <property type="protein sequence ID" value="SEK36366.1"/>
    <property type="molecule type" value="Genomic_DNA"/>
</dbReference>
<protein>
    <submittedName>
        <fullName evidence="2">Uncharacterized protein</fullName>
    </submittedName>
</protein>
<sequence length="160" mass="16747">MTRLLFAAALMSTAIASEASALSCITPTVQGSFKQADASEAQYVMAVGRIQLLPGETVPSTGDDPNNRQGYSVKTRFDGKLASATGFDQDASFPLTVEVGCIGAWCGGVPLDRMLVFVERRDGENVLVEGPCPLFALKATPAVVTDAEACLTGNCEVPVD</sequence>
<reference evidence="2 3" key="1">
    <citation type="submission" date="2016-10" db="EMBL/GenBank/DDBJ databases">
        <authorList>
            <person name="de Groot N.N."/>
        </authorList>
    </citation>
    <scope>NUCLEOTIDE SEQUENCE [LARGE SCALE GENOMIC DNA]</scope>
    <source>
        <strain evidence="2 3">DSM 14858</strain>
    </source>
</reference>
<name>A0A1H7GDL9_9RHOB</name>
<evidence type="ECO:0000256" key="1">
    <source>
        <dbReference type="SAM" id="SignalP"/>
    </source>
</evidence>
<gene>
    <name evidence="2" type="ORF">SAMN04488526_0385</name>
</gene>
<keyword evidence="1" id="KW-0732">Signal</keyword>
<keyword evidence="3" id="KW-1185">Reference proteome</keyword>
<dbReference type="Proteomes" id="UP000199283">
    <property type="component" value="Unassembled WGS sequence"/>
</dbReference>
<feature type="signal peptide" evidence="1">
    <location>
        <begin position="1"/>
        <end position="21"/>
    </location>
</feature>
<evidence type="ECO:0000313" key="2">
    <source>
        <dbReference type="EMBL" id="SEK36366.1"/>
    </source>
</evidence>
<dbReference type="RefSeq" id="WP_092759247.1">
    <property type="nucleotide sequence ID" value="NZ_FNZQ01000001.1"/>
</dbReference>
<feature type="chain" id="PRO_5011731707" evidence="1">
    <location>
        <begin position="22"/>
        <end position="160"/>
    </location>
</feature>
<dbReference type="AlphaFoldDB" id="A0A1H7GDL9"/>
<organism evidence="2 3">
    <name type="scientific">Jannaschia helgolandensis</name>
    <dbReference type="NCBI Taxonomy" id="188906"/>
    <lineage>
        <taxon>Bacteria</taxon>
        <taxon>Pseudomonadati</taxon>
        <taxon>Pseudomonadota</taxon>
        <taxon>Alphaproteobacteria</taxon>
        <taxon>Rhodobacterales</taxon>
        <taxon>Roseobacteraceae</taxon>
        <taxon>Jannaschia</taxon>
    </lineage>
</organism>
<dbReference type="OrthoDB" id="8451541at2"/>
<dbReference type="STRING" id="188906.SAMN04488526_0385"/>